<evidence type="ECO:0000259" key="10">
    <source>
        <dbReference type="Pfam" id="PF01050"/>
    </source>
</evidence>
<dbReference type="InterPro" id="IPR051161">
    <property type="entry name" value="Mannose-6P_isomerase_type2"/>
</dbReference>
<evidence type="ECO:0000256" key="5">
    <source>
        <dbReference type="ARBA" id="ARBA00022741"/>
    </source>
</evidence>
<evidence type="ECO:0000259" key="9">
    <source>
        <dbReference type="Pfam" id="PF00483"/>
    </source>
</evidence>
<dbReference type="Pfam" id="PF22640">
    <property type="entry name" value="ManC_GMP_beta-helix"/>
    <property type="match status" value="1"/>
</dbReference>
<evidence type="ECO:0000313" key="13">
    <source>
        <dbReference type="Proteomes" id="UP000223606"/>
    </source>
</evidence>
<dbReference type="InterPro" id="IPR029044">
    <property type="entry name" value="Nucleotide-diphossugar_trans"/>
</dbReference>
<comment type="catalytic activity">
    <reaction evidence="7">
        <text>alpha-D-mannose 1-phosphate + GTP + H(+) = GDP-alpha-D-mannose + diphosphate</text>
        <dbReference type="Rhea" id="RHEA:15229"/>
        <dbReference type="ChEBI" id="CHEBI:15378"/>
        <dbReference type="ChEBI" id="CHEBI:33019"/>
        <dbReference type="ChEBI" id="CHEBI:37565"/>
        <dbReference type="ChEBI" id="CHEBI:57527"/>
        <dbReference type="ChEBI" id="CHEBI:58409"/>
        <dbReference type="EC" id="2.7.7.13"/>
    </reaction>
</comment>
<evidence type="ECO:0000256" key="1">
    <source>
        <dbReference type="ARBA" id="ARBA00006115"/>
    </source>
</evidence>
<keyword evidence="3" id="KW-0808">Transferase</keyword>
<dbReference type="GO" id="GO:0009298">
    <property type="term" value="P:GDP-mannose biosynthetic process"/>
    <property type="evidence" value="ECO:0007669"/>
    <property type="project" value="TreeGrafter"/>
</dbReference>
<dbReference type="AlphaFoldDB" id="A0A2C9DD33"/>
<dbReference type="SUPFAM" id="SSF51182">
    <property type="entry name" value="RmlC-like cupins"/>
    <property type="match status" value="1"/>
</dbReference>
<dbReference type="Gene3D" id="3.90.550.10">
    <property type="entry name" value="Spore Coat Polysaccharide Biosynthesis Protein SpsA, Chain A"/>
    <property type="match status" value="1"/>
</dbReference>
<feature type="domain" description="Nucleotidyl transferase" evidence="9">
    <location>
        <begin position="9"/>
        <end position="290"/>
    </location>
</feature>
<dbReference type="KEGG" id="hdi:HDIA_4615"/>
<dbReference type="Proteomes" id="UP000223606">
    <property type="component" value="Chromosome 1"/>
</dbReference>
<evidence type="ECO:0000256" key="8">
    <source>
        <dbReference type="RuleBase" id="RU004190"/>
    </source>
</evidence>
<dbReference type="Gene3D" id="2.60.120.10">
    <property type="entry name" value="Jelly Rolls"/>
    <property type="match status" value="1"/>
</dbReference>
<dbReference type="Pfam" id="PF01050">
    <property type="entry name" value="MannoseP_isomer"/>
    <property type="match status" value="1"/>
</dbReference>
<dbReference type="CDD" id="cd02213">
    <property type="entry name" value="cupin_PMI_typeII_C"/>
    <property type="match status" value="1"/>
</dbReference>
<comment type="similarity">
    <text evidence="1 8">Belongs to the mannose-6-phosphate isomerase type 2 family.</text>
</comment>
<dbReference type="OrthoDB" id="9806359at2"/>
<keyword evidence="4" id="KW-0548">Nucleotidyltransferase</keyword>
<dbReference type="EMBL" id="LT960614">
    <property type="protein sequence ID" value="SON58156.1"/>
    <property type="molecule type" value="Genomic_DNA"/>
</dbReference>
<keyword evidence="6" id="KW-0342">GTP-binding</keyword>
<dbReference type="PANTHER" id="PTHR46390">
    <property type="entry name" value="MANNOSE-1-PHOSPHATE GUANYLYLTRANSFERASE"/>
    <property type="match status" value="1"/>
</dbReference>
<dbReference type="InterPro" id="IPR001538">
    <property type="entry name" value="Man6P_isomerase-2_C"/>
</dbReference>
<dbReference type="InterPro" id="IPR049577">
    <property type="entry name" value="GMPP_N"/>
</dbReference>
<evidence type="ECO:0000259" key="11">
    <source>
        <dbReference type="Pfam" id="PF22640"/>
    </source>
</evidence>
<dbReference type="NCBIfam" id="TIGR01479">
    <property type="entry name" value="GMP_PMI"/>
    <property type="match status" value="1"/>
</dbReference>
<dbReference type="GO" id="GO:0000271">
    <property type="term" value="P:polysaccharide biosynthetic process"/>
    <property type="evidence" value="ECO:0007669"/>
    <property type="project" value="InterPro"/>
</dbReference>
<feature type="domain" description="Mannose-6-phosphate isomerase type II C-terminal" evidence="10">
    <location>
        <begin position="356"/>
        <end position="469"/>
    </location>
</feature>
<evidence type="ECO:0000256" key="4">
    <source>
        <dbReference type="ARBA" id="ARBA00022695"/>
    </source>
</evidence>
<dbReference type="FunFam" id="3.90.550.10:FF:000046">
    <property type="entry name" value="Mannose-1-phosphate guanylyltransferase (GDP)"/>
    <property type="match status" value="1"/>
</dbReference>
<gene>
    <name evidence="12" type="primary">algA</name>
    <name evidence="12" type="ORF">HDIA_4615</name>
</gene>
<accession>A0A2C9DD33</accession>
<evidence type="ECO:0000256" key="6">
    <source>
        <dbReference type="ARBA" id="ARBA00023134"/>
    </source>
</evidence>
<proteinExistence type="inferred from homology"/>
<evidence type="ECO:0000256" key="7">
    <source>
        <dbReference type="ARBA" id="ARBA00047343"/>
    </source>
</evidence>
<dbReference type="InterPro" id="IPR014710">
    <property type="entry name" value="RmlC-like_jellyroll"/>
</dbReference>
<name>A0A2C9DD33_9HYPH</name>
<dbReference type="GO" id="GO:0004475">
    <property type="term" value="F:mannose-1-phosphate guanylyltransferase (GTP) activity"/>
    <property type="evidence" value="ECO:0007669"/>
    <property type="project" value="UniProtKB-EC"/>
</dbReference>
<evidence type="ECO:0000256" key="3">
    <source>
        <dbReference type="ARBA" id="ARBA00022679"/>
    </source>
</evidence>
<evidence type="ECO:0000256" key="2">
    <source>
        <dbReference type="ARBA" id="ARBA00012387"/>
    </source>
</evidence>
<dbReference type="InterPro" id="IPR006375">
    <property type="entry name" value="Man1P_GuaTrfase/Man6P_Isoase"/>
</dbReference>
<dbReference type="GO" id="GO:0005525">
    <property type="term" value="F:GTP binding"/>
    <property type="evidence" value="ECO:0007669"/>
    <property type="project" value="UniProtKB-KW"/>
</dbReference>
<dbReference type="InterPro" id="IPR011051">
    <property type="entry name" value="RmlC_Cupin_sf"/>
</dbReference>
<dbReference type="Pfam" id="PF00483">
    <property type="entry name" value="NTP_transferase"/>
    <property type="match status" value="1"/>
</dbReference>
<keyword evidence="5" id="KW-0547">Nucleotide-binding</keyword>
<dbReference type="EC" id="2.7.7.13" evidence="2"/>
<feature type="domain" description="MannoseP isomerase/GMP-like beta-helix" evidence="11">
    <location>
        <begin position="300"/>
        <end position="351"/>
    </location>
</feature>
<organism evidence="12 13">
    <name type="scientific">Hartmannibacter diazotrophicus</name>
    <dbReference type="NCBI Taxonomy" id="1482074"/>
    <lineage>
        <taxon>Bacteria</taxon>
        <taxon>Pseudomonadati</taxon>
        <taxon>Pseudomonadota</taxon>
        <taxon>Alphaproteobacteria</taxon>
        <taxon>Hyphomicrobiales</taxon>
        <taxon>Pleomorphomonadaceae</taxon>
        <taxon>Hartmannibacter</taxon>
    </lineage>
</organism>
<protein>
    <recommendedName>
        <fullName evidence="2">mannose-1-phosphate guanylyltransferase</fullName>
        <ecNumber evidence="2">2.7.7.13</ecNumber>
    </recommendedName>
</protein>
<dbReference type="InterPro" id="IPR054566">
    <property type="entry name" value="ManC/GMP-like_b-helix"/>
</dbReference>
<evidence type="ECO:0000313" key="12">
    <source>
        <dbReference type="EMBL" id="SON58156.1"/>
    </source>
</evidence>
<dbReference type="InterPro" id="IPR005835">
    <property type="entry name" value="NTP_transferase_dom"/>
</dbReference>
<reference evidence="13" key="1">
    <citation type="submission" date="2017-09" db="EMBL/GenBank/DDBJ databases">
        <title>Genome sequence of Nannocystis excedens DSM 71.</title>
        <authorList>
            <person name="Blom J."/>
        </authorList>
    </citation>
    <scope>NUCLEOTIDE SEQUENCE [LARGE SCALE GENOMIC DNA]</scope>
    <source>
        <strain evidence="13">type strain: E19</strain>
    </source>
</reference>
<dbReference type="FunFam" id="2.60.120.10:FF:000032">
    <property type="entry name" value="Mannose-1-phosphate guanylyltransferase/mannose-6-phosphate isomerase"/>
    <property type="match status" value="1"/>
</dbReference>
<keyword evidence="13" id="KW-1185">Reference proteome</keyword>
<dbReference type="SUPFAM" id="SSF53448">
    <property type="entry name" value="Nucleotide-diphospho-sugar transferases"/>
    <property type="match status" value="1"/>
</dbReference>
<dbReference type="PANTHER" id="PTHR46390:SF1">
    <property type="entry name" value="MANNOSE-1-PHOSPHATE GUANYLYLTRANSFERASE"/>
    <property type="match status" value="1"/>
</dbReference>
<dbReference type="CDD" id="cd02509">
    <property type="entry name" value="GDP-M1P_Guanylyltransferase"/>
    <property type="match status" value="1"/>
</dbReference>
<sequence>MSADERIVPVLLAGGSGSRLWPVSRDDMPKQFQPLTGELSSYQETCKRVSDKQLFAEPLVITNETFRFFARRQAESVGTKPLVVLEPARRDSAAAVAAAAVLAERQNPGGLVLALAADHIVLDNDLFLAAVSRGAEAARKGRIVVFGLTPTEPRTSFGYISPGKPLYGHDDLFEVAKFVEKPDHGTAMGYVKDGYLWNSGNFLFRSDVMIAEFQKNAPEILKAVTAAVDNGAEDLGFLRLEKTAFEQSPAISIDYAVIEKASSIAVVAGKFRWSDIGSWDAIWEVTPRDEADNAVLGAALLMDTRGSLVQSQDRLTTVIGMEDVIVISTEDAVMVAPKAQAQKVKGLVESLKDAGHREASLHPGEHRPWGSFKTLANGERYHVKRITVNPGGILSLQKHFHRAEHWIVVKGTAEVTCGEDIKIVHENESVYLPLGVVHRLANPGKIPLEVIEVQTGSYFGEDDIVRLEDIYSRK</sequence>